<dbReference type="EMBL" id="HACA01024010">
    <property type="protein sequence ID" value="CDW41371.1"/>
    <property type="molecule type" value="Transcribed_RNA"/>
</dbReference>
<sequence length="39" mass="4538">MTLVLQGFQISLRICGKGIILYFKLPKFELHPHPRSINK</sequence>
<organism evidence="1">
    <name type="scientific">Lepeophtheirus salmonis</name>
    <name type="common">Salmon louse</name>
    <name type="synonym">Caligus salmonis</name>
    <dbReference type="NCBI Taxonomy" id="72036"/>
    <lineage>
        <taxon>Eukaryota</taxon>
        <taxon>Metazoa</taxon>
        <taxon>Ecdysozoa</taxon>
        <taxon>Arthropoda</taxon>
        <taxon>Crustacea</taxon>
        <taxon>Multicrustacea</taxon>
        <taxon>Hexanauplia</taxon>
        <taxon>Copepoda</taxon>
        <taxon>Siphonostomatoida</taxon>
        <taxon>Caligidae</taxon>
        <taxon>Lepeophtheirus</taxon>
    </lineage>
</organism>
<reference evidence="1" key="1">
    <citation type="submission" date="2014-05" db="EMBL/GenBank/DDBJ databases">
        <authorList>
            <person name="Chronopoulou M."/>
        </authorList>
    </citation>
    <scope>NUCLEOTIDE SEQUENCE</scope>
    <source>
        <tissue evidence="1">Whole organism</tissue>
    </source>
</reference>
<dbReference type="AlphaFoldDB" id="A0A0K2UUM3"/>
<protein>
    <submittedName>
        <fullName evidence="1">Uncharacterized protein</fullName>
    </submittedName>
</protein>
<name>A0A0K2UUM3_LEPSM</name>
<proteinExistence type="predicted"/>
<evidence type="ECO:0000313" key="1">
    <source>
        <dbReference type="EMBL" id="CDW41371.1"/>
    </source>
</evidence>
<accession>A0A0K2UUM3</accession>
<feature type="non-terminal residue" evidence="1">
    <location>
        <position position="39"/>
    </location>
</feature>